<dbReference type="InterPro" id="IPR050595">
    <property type="entry name" value="Bact_response_regulator"/>
</dbReference>
<keyword evidence="1 2" id="KW-0597">Phosphoprotein</keyword>
<dbReference type="SMART" id="SM00091">
    <property type="entry name" value="PAS"/>
    <property type="match status" value="2"/>
</dbReference>
<dbReference type="CDD" id="cd00130">
    <property type="entry name" value="PAS"/>
    <property type="match status" value="2"/>
</dbReference>
<dbReference type="Pfam" id="PF00072">
    <property type="entry name" value="Response_reg"/>
    <property type="match status" value="1"/>
</dbReference>
<dbReference type="InterPro" id="IPR036890">
    <property type="entry name" value="HATPase_C_sf"/>
</dbReference>
<dbReference type="PROSITE" id="PS50110">
    <property type="entry name" value="RESPONSE_REGULATORY"/>
    <property type="match status" value="1"/>
</dbReference>
<gene>
    <name evidence="6" type="ORF">EG19_11690</name>
</gene>
<feature type="transmembrane region" description="Helical" evidence="3">
    <location>
        <begin position="238"/>
        <end position="257"/>
    </location>
</feature>
<organism evidence="6 7">
    <name type="scientific">Thermoanaerobaculum aquaticum</name>
    <dbReference type="NCBI Taxonomy" id="1312852"/>
    <lineage>
        <taxon>Bacteria</taxon>
        <taxon>Pseudomonadati</taxon>
        <taxon>Acidobacteriota</taxon>
        <taxon>Thermoanaerobaculia</taxon>
        <taxon>Thermoanaerobaculales</taxon>
        <taxon>Thermoanaerobaculaceae</taxon>
        <taxon>Thermoanaerobaculum</taxon>
    </lineage>
</organism>
<evidence type="ECO:0000259" key="4">
    <source>
        <dbReference type="PROSITE" id="PS50110"/>
    </source>
</evidence>
<dbReference type="GO" id="GO:0000160">
    <property type="term" value="P:phosphorelay signal transduction system"/>
    <property type="evidence" value="ECO:0007669"/>
    <property type="project" value="InterPro"/>
</dbReference>
<dbReference type="PANTHER" id="PTHR44591">
    <property type="entry name" value="STRESS RESPONSE REGULATOR PROTEIN 1"/>
    <property type="match status" value="1"/>
</dbReference>
<evidence type="ECO:0000256" key="1">
    <source>
        <dbReference type="ARBA" id="ARBA00022553"/>
    </source>
</evidence>
<dbReference type="InterPro" id="IPR000014">
    <property type="entry name" value="PAS"/>
</dbReference>
<sequence length="859" mass="92754">MWLWLGLVSAQVLLVLWLGSEHELAREVELQERSLSGAASQLARVVDAVEEGLSPEKIEHLGAFLREDPLFGVVIDESGGRHRCWPSGLNAVADQVDAMLPADRGWAFVEEGAWAERGVLALRVTRAGRQGVLLLELPRLLVSAYQPSAAGEALILWVTGSGEEPRFFFCEPRLNAAGGWACSLRRQALWGKGEFVADEGQVRLSEGTSVGKRVRLAGQSFTLGVFVPSQSLTRLSPAWLFLLVFWAFLVGTAVLVWRQWANMEAQRAAAQALLARQEAELSARIAEASWRLLLDGVKEPLLFLRDDLVVRANQAAARLLGFEQRADLIGRKFEELLAPEDRERVKKLLPATSLSLGAFTAHFLGPRGRRRTVEVNPWVMESGEESLTCLSLEDFTARERLEKVLRAVLSGVNVGVAFLEPKGTVAWCNPALATALGVRPEELQEASLLPFVVPASRREVKRAFVRAIRGESASVVASCRCKGDVISSVELVFRSINVAGSLAGVVVVAQRAGLLPGQALSEEVLTPMHELVAHALHRMANVVQASLAKGSAGKGGATGLRNGMAQVAQEVHRLGVFFRLHGPGLVAVDLNQLVTELEPKIRSLLPTGVRLVVRPWSAPAVVRGDGEQLALLVHGLVEASVECLHGGAGTVEVAVEQLAGGVCRLAVSDTGEVFSGQEELRSVLPARLRARALASCVARRHLGEAGFRERAGFGFRVWVDLPPVLSAVPVGEAEKPRAGKVLIVDDEAAIREGLAFLLRSEGYEALEASNGREALALYDADPQGIALVVLDLVMPEMDGREVYAELMRRKNPPRVLLATGYHPGNDPSLASALVLVKPFSADAFLEVVRRLVSPSSSQA</sequence>
<reference evidence="6 7" key="1">
    <citation type="submission" date="2014-04" db="EMBL/GenBank/DDBJ databases">
        <title>The Genome Sequence of Thermoanaerobaculum aquaticum MP-01, The First Cultivated Group 23 Acidobacterium.</title>
        <authorList>
            <person name="Stamps B.W."/>
            <person name="Losey N.A."/>
            <person name="Lawson P.A."/>
            <person name="Stevenson B.S."/>
        </authorList>
    </citation>
    <scope>NUCLEOTIDE SEQUENCE [LARGE SCALE GENOMIC DNA]</scope>
    <source>
        <strain evidence="6 7">MP-01</strain>
    </source>
</reference>
<keyword evidence="7" id="KW-1185">Reference proteome</keyword>
<dbReference type="InterPro" id="IPR011006">
    <property type="entry name" value="CheY-like_superfamily"/>
</dbReference>
<feature type="modified residue" description="4-aspartylphosphate" evidence="2">
    <location>
        <position position="791"/>
    </location>
</feature>
<accession>A0A062Y0V5</accession>
<dbReference type="InterPro" id="IPR013656">
    <property type="entry name" value="PAS_4"/>
</dbReference>
<name>A0A062Y0V5_9BACT</name>
<dbReference type="SUPFAM" id="SSF55785">
    <property type="entry name" value="PYP-like sensor domain (PAS domain)"/>
    <property type="match status" value="2"/>
</dbReference>
<evidence type="ECO:0000256" key="3">
    <source>
        <dbReference type="SAM" id="Phobius"/>
    </source>
</evidence>
<evidence type="ECO:0000313" key="7">
    <source>
        <dbReference type="Proteomes" id="UP000027284"/>
    </source>
</evidence>
<dbReference type="AlphaFoldDB" id="A0A062Y0V5"/>
<comment type="caution">
    <text evidence="6">The sequence shown here is derived from an EMBL/GenBank/DDBJ whole genome shotgun (WGS) entry which is preliminary data.</text>
</comment>
<dbReference type="Proteomes" id="UP000027284">
    <property type="component" value="Unassembled WGS sequence"/>
</dbReference>
<feature type="domain" description="Response regulatory" evidence="4">
    <location>
        <begin position="740"/>
        <end position="852"/>
    </location>
</feature>
<keyword evidence="3" id="KW-0472">Membrane</keyword>
<dbReference type="InterPro" id="IPR035965">
    <property type="entry name" value="PAS-like_dom_sf"/>
</dbReference>
<dbReference type="InterPro" id="IPR001789">
    <property type="entry name" value="Sig_transdc_resp-reg_receiver"/>
</dbReference>
<dbReference type="NCBIfam" id="TIGR00229">
    <property type="entry name" value="sensory_box"/>
    <property type="match status" value="1"/>
</dbReference>
<dbReference type="PROSITE" id="PS50112">
    <property type="entry name" value="PAS"/>
    <property type="match status" value="1"/>
</dbReference>
<keyword evidence="3" id="KW-0812">Transmembrane</keyword>
<dbReference type="SMART" id="SM00448">
    <property type="entry name" value="REC"/>
    <property type="match status" value="1"/>
</dbReference>
<evidence type="ECO:0000256" key="2">
    <source>
        <dbReference type="PROSITE-ProRule" id="PRU00169"/>
    </source>
</evidence>
<evidence type="ECO:0000313" key="6">
    <source>
        <dbReference type="EMBL" id="KDA54370.1"/>
    </source>
</evidence>
<keyword evidence="3" id="KW-1133">Transmembrane helix</keyword>
<dbReference type="SUPFAM" id="SSF52172">
    <property type="entry name" value="CheY-like"/>
    <property type="match status" value="1"/>
</dbReference>
<dbReference type="EMBL" id="JMFG01000008">
    <property type="protein sequence ID" value="KDA54370.1"/>
    <property type="molecule type" value="Genomic_DNA"/>
</dbReference>
<evidence type="ECO:0008006" key="8">
    <source>
        <dbReference type="Google" id="ProtNLM"/>
    </source>
</evidence>
<feature type="domain" description="PAS" evidence="5">
    <location>
        <begin position="401"/>
        <end position="471"/>
    </location>
</feature>
<dbReference type="Gene3D" id="3.30.450.20">
    <property type="entry name" value="PAS domain"/>
    <property type="match status" value="2"/>
</dbReference>
<dbReference type="SUPFAM" id="SSF55874">
    <property type="entry name" value="ATPase domain of HSP90 chaperone/DNA topoisomerase II/histidine kinase"/>
    <property type="match status" value="1"/>
</dbReference>
<dbReference type="STRING" id="1312852.EG19_11690"/>
<evidence type="ECO:0000259" key="5">
    <source>
        <dbReference type="PROSITE" id="PS50112"/>
    </source>
</evidence>
<dbReference type="Gene3D" id="3.40.50.2300">
    <property type="match status" value="1"/>
</dbReference>
<dbReference type="PANTHER" id="PTHR44591:SF3">
    <property type="entry name" value="RESPONSE REGULATORY DOMAIN-CONTAINING PROTEIN"/>
    <property type="match status" value="1"/>
</dbReference>
<proteinExistence type="predicted"/>
<protein>
    <recommendedName>
        <fullName evidence="8">Response regulator</fullName>
    </recommendedName>
</protein>
<dbReference type="Pfam" id="PF08448">
    <property type="entry name" value="PAS_4"/>
    <property type="match status" value="2"/>
</dbReference>